<evidence type="ECO:0000256" key="1">
    <source>
        <dbReference type="SAM" id="MobiDB-lite"/>
    </source>
</evidence>
<feature type="compositionally biased region" description="Low complexity" evidence="1">
    <location>
        <begin position="177"/>
        <end position="193"/>
    </location>
</feature>
<reference evidence="2" key="1">
    <citation type="journal article" date="2020" name="Stud. Mycol.">
        <title>101 Dothideomycetes genomes: a test case for predicting lifestyles and emergence of pathogens.</title>
        <authorList>
            <person name="Haridas S."/>
            <person name="Albert R."/>
            <person name="Binder M."/>
            <person name="Bloem J."/>
            <person name="Labutti K."/>
            <person name="Salamov A."/>
            <person name="Andreopoulos B."/>
            <person name="Baker S."/>
            <person name="Barry K."/>
            <person name="Bills G."/>
            <person name="Bluhm B."/>
            <person name="Cannon C."/>
            <person name="Castanera R."/>
            <person name="Culley D."/>
            <person name="Daum C."/>
            <person name="Ezra D."/>
            <person name="Gonzalez J."/>
            <person name="Henrissat B."/>
            <person name="Kuo A."/>
            <person name="Liang C."/>
            <person name="Lipzen A."/>
            <person name="Lutzoni F."/>
            <person name="Magnuson J."/>
            <person name="Mondo S."/>
            <person name="Nolan M."/>
            <person name="Ohm R."/>
            <person name="Pangilinan J."/>
            <person name="Park H.-J."/>
            <person name="Ramirez L."/>
            <person name="Alfaro M."/>
            <person name="Sun H."/>
            <person name="Tritt A."/>
            <person name="Yoshinaga Y."/>
            <person name="Zwiers L.-H."/>
            <person name="Turgeon B."/>
            <person name="Goodwin S."/>
            <person name="Spatafora J."/>
            <person name="Crous P."/>
            <person name="Grigoriev I."/>
        </authorList>
    </citation>
    <scope>NUCLEOTIDE SEQUENCE</scope>
    <source>
        <strain evidence="2">CBS 125425</strain>
    </source>
</reference>
<feature type="region of interest" description="Disordered" evidence="1">
    <location>
        <begin position="872"/>
        <end position="1144"/>
    </location>
</feature>
<feature type="region of interest" description="Disordered" evidence="1">
    <location>
        <begin position="207"/>
        <end position="232"/>
    </location>
</feature>
<dbReference type="EMBL" id="ML996335">
    <property type="protein sequence ID" value="KAF2727390.1"/>
    <property type="molecule type" value="Genomic_DNA"/>
</dbReference>
<feature type="region of interest" description="Disordered" evidence="1">
    <location>
        <begin position="340"/>
        <end position="367"/>
    </location>
</feature>
<feature type="region of interest" description="Disordered" evidence="1">
    <location>
        <begin position="1170"/>
        <end position="1405"/>
    </location>
</feature>
<feature type="region of interest" description="Disordered" evidence="1">
    <location>
        <begin position="1"/>
        <end position="49"/>
    </location>
</feature>
<comment type="caution">
    <text evidence="2">The sequence shown here is derived from an EMBL/GenBank/DDBJ whole genome shotgun (WGS) entry which is preliminary data.</text>
</comment>
<feature type="compositionally biased region" description="Basic residues" evidence="1">
    <location>
        <begin position="928"/>
        <end position="941"/>
    </location>
</feature>
<dbReference type="Proteomes" id="UP000799444">
    <property type="component" value="Unassembled WGS sequence"/>
</dbReference>
<feature type="compositionally biased region" description="Basic residues" evidence="1">
    <location>
        <begin position="1020"/>
        <end position="1031"/>
    </location>
</feature>
<proteinExistence type="predicted"/>
<name>A0A9P4QKJ4_9PLEO</name>
<gene>
    <name evidence="2" type="ORF">EJ04DRAFT_138172</name>
</gene>
<accession>A0A9P4QKJ4</accession>
<protein>
    <submittedName>
        <fullName evidence="2">Uncharacterized protein</fullName>
    </submittedName>
</protein>
<feature type="compositionally biased region" description="Basic residues" evidence="1">
    <location>
        <begin position="1218"/>
        <end position="1229"/>
    </location>
</feature>
<organism evidence="2 3">
    <name type="scientific">Polyplosphaeria fusca</name>
    <dbReference type="NCBI Taxonomy" id="682080"/>
    <lineage>
        <taxon>Eukaryota</taxon>
        <taxon>Fungi</taxon>
        <taxon>Dikarya</taxon>
        <taxon>Ascomycota</taxon>
        <taxon>Pezizomycotina</taxon>
        <taxon>Dothideomycetes</taxon>
        <taxon>Pleosporomycetidae</taxon>
        <taxon>Pleosporales</taxon>
        <taxon>Tetraplosphaeriaceae</taxon>
        <taxon>Polyplosphaeria</taxon>
    </lineage>
</organism>
<feature type="compositionally biased region" description="Basic residues" evidence="1">
    <location>
        <begin position="1185"/>
        <end position="1205"/>
    </location>
</feature>
<sequence>MPRGRLKRRHESDESDSAPDPEPKRPKKAPQSAPHRRGGIHRVNDENRTGTVWDTLSHKDLMTVIRAPDRVHLYYKDMKKAEMIKRLAKDDAKRAQRQARIQKENQQKKADAKKKKQKEEQEKQEMERIKAQKAADKARRQAEKEAAGEEVSEEDTSRTGSSPVFGLGEFLDDDSWESSTESATPTASTLSPLHPAPKLRILEWPFPELPSTRPLDPRSPSISDEDEDNQEPLPIKIPYTAMNLVTTTTNETLELPGRTQPVQVGADFVPRPSLQQAAAVRNGILTGVLRDAIIERGRDWAQRTRVQGWNARLYMRLPQRTSAVPLADVYKKWREKRKGDTRTFESRGGGKARGRGKLAQDKGLSKQEEKKRMMLDIYASSEYRPPICYIPAYLDYPRELDPDVHRNIKSLYYIRFKRMDLPMYYFWANPKEWRDPTKENPEWKGLKELDVQEEQADKRRRQQLIEEAKKTLNVQPHNPNDSFRPFPLDRTRARVKRASTPRKLHPSYKRPKTMTFNAKVLDIERELYEDGVAAVLHGHRSGWLTNGRQGHWEYLIDNLPTLYPSGKLPDAPPVHIGEVPTSSLAEKIAAIDALDSGQPFSPINGDEPWTRDDDAFWDIVELPDDEVEIEEADVQRELLRSVEPLDFSKISAKRRGSRAESLPRNLEEFDEWLQNAGPSNEPPETSATTVENGLRIIEREAWEELFEQRVLASAEARDQRWKERHPMSTIRRTSQVVPDLISQIESMPVAELKWQIYTLMDKRLRNDRCCHICLEPLDKTDLPAIHGHYQSHRDEADSRCPFCGLEWSILNSQWKAFHIHEHDWEDGLSLYRRLSSDVVTRVQPSRKAIQISSVLPTPLRRKSKVTFAPTTVERRIPYNDRHDPGMDADVSSMAATSPKKSNLKQRRAISNNTGRRLSLHIDTEINNTKKKRVRGTRKGKVKASSEGSSDSGSLQKSRLTTRRRSNDAWDPAGEPSSGSDHVPSPVLPQFPHYAPDDPKATFHPRRLSSYSTDSLESPAKVRKAKPKKTGTKKAAQTTKARGRSKQAAGVKKPSSHVQRKQPPSFSALSEVLPGLEAQRPGTIPHRDSTISNASSGSSERRATELTLFQYPPPERTTPRKGSSSSRSSKGRRGSKAADVTSDDALYRRASAGLSSDFIPFTDEAMPNVLADEDRMTGNPFAAPPKKAKSTKKNGKAKAATKRTIAKTKQVSPVSPHSHASRVTKPKSPRSPKSPTLKERALAVKSMADELRARKADSKKTISGRSFVEPLLVAPAQRLFTASKEERDRGRRSSNPSPASDRPVPTTSSTRRATSPTVKAFHAFRGSPKPESGLMVKSPTKSTSPTTPASSSRRTSKASRSSSVSTTTAVRRLASAAPSKTKRMSNASEGLPIVPPNTPAPSLGMRIRVDEGSGSELDAGQLIDKIGKVKTTRGGLVREVTAVVARGRGMSVVNKDGIAGGRGAKKKGLLKKHGEATAKKDATKKTALKADNTAKHKLGKAKGKMVEEVPSPKGRVTRAASKAKVETPKKTSGAKAKFVVKSKEKKVASGRVAKKPSTVRKVAKRKAKK</sequence>
<feature type="compositionally biased region" description="Low complexity" evidence="1">
    <location>
        <begin position="942"/>
        <end position="953"/>
    </location>
</feature>
<feature type="region of interest" description="Disordered" evidence="1">
    <location>
        <begin position="1456"/>
        <end position="1568"/>
    </location>
</feature>
<feature type="compositionally biased region" description="Basic residues" evidence="1">
    <location>
        <begin position="1551"/>
        <end position="1568"/>
    </location>
</feature>
<feature type="compositionally biased region" description="Basic and acidic residues" evidence="1">
    <location>
        <begin position="117"/>
        <end position="147"/>
    </location>
</feature>
<dbReference type="OrthoDB" id="3791520at2759"/>
<keyword evidence="3" id="KW-1185">Reference proteome</keyword>
<feature type="compositionally biased region" description="Basic and acidic residues" evidence="1">
    <location>
        <begin position="1235"/>
        <end position="1259"/>
    </location>
</feature>
<feature type="compositionally biased region" description="Basic and acidic residues" evidence="1">
    <location>
        <begin position="1471"/>
        <end position="1483"/>
    </location>
</feature>
<feature type="compositionally biased region" description="Low complexity" evidence="1">
    <location>
        <begin position="1301"/>
        <end position="1317"/>
    </location>
</feature>
<feature type="compositionally biased region" description="Basic and acidic residues" evidence="1">
    <location>
        <begin position="101"/>
        <end position="110"/>
    </location>
</feature>
<evidence type="ECO:0000313" key="3">
    <source>
        <dbReference type="Proteomes" id="UP000799444"/>
    </source>
</evidence>
<feature type="region of interest" description="Disordered" evidence="1">
    <location>
        <begin position="86"/>
        <end position="194"/>
    </location>
</feature>
<evidence type="ECO:0000313" key="2">
    <source>
        <dbReference type="EMBL" id="KAF2727390.1"/>
    </source>
</evidence>
<feature type="compositionally biased region" description="Low complexity" evidence="1">
    <location>
        <begin position="1335"/>
        <end position="1371"/>
    </location>
</feature>
<feature type="compositionally biased region" description="Basic and acidic residues" evidence="1">
    <location>
        <begin position="872"/>
        <end position="885"/>
    </location>
</feature>
<feature type="compositionally biased region" description="Basic and acidic residues" evidence="1">
    <location>
        <begin position="358"/>
        <end position="367"/>
    </location>
</feature>